<dbReference type="AlphaFoldDB" id="A0A0M2SXD5"/>
<dbReference type="Proteomes" id="UP000034166">
    <property type="component" value="Unassembled WGS sequence"/>
</dbReference>
<accession>A0A0M2SXD5</accession>
<sequence length="304" mass="35630">MFLNPRTVSDELEILRHLNVRMTLPPKEIQSLSRLEKGFHGELVFDQWLTNLKVEVIILSDLLFEVQKTKFQIDSLAITQDRLYLSEVKNFEGDYLYDAENDRFFICSGKEITNPLHQLQRCDTLLRQLLGNLGFQFQIVSLLAFVNPEFTLYQLPRDLPIVLPTQLNGFIKKINGAPSNLHSRRHRVLADQLLSSIIKESPYPKLFKYEYGQLRKGIYCKMCKSFKLIVRGSVLICNKCNCQERIDQAVVRSTYEYKLLFPTEKITAKTIKEWCAIIESDWIIRRTLKETFMARGNGQWTYYE</sequence>
<dbReference type="PATRIC" id="fig|1408103.3.peg.2069"/>
<keyword evidence="3" id="KW-1185">Reference proteome</keyword>
<dbReference type="EMBL" id="LAYY01000008">
    <property type="protein sequence ID" value="KKK38356.1"/>
    <property type="molecule type" value="Genomic_DNA"/>
</dbReference>
<dbReference type="Pfam" id="PF08378">
    <property type="entry name" value="NERD"/>
    <property type="match status" value="1"/>
</dbReference>
<name>A0A0M2SXD5_9BACI</name>
<comment type="caution">
    <text evidence="2">The sequence shown here is derived from an EMBL/GenBank/DDBJ whole genome shotgun (WGS) entry which is preliminary data.</text>
</comment>
<organism evidence="2 3">
    <name type="scientific">Mesobacillus campisalis</name>
    <dbReference type="NCBI Taxonomy" id="1408103"/>
    <lineage>
        <taxon>Bacteria</taxon>
        <taxon>Bacillati</taxon>
        <taxon>Bacillota</taxon>
        <taxon>Bacilli</taxon>
        <taxon>Bacillales</taxon>
        <taxon>Bacillaceae</taxon>
        <taxon>Mesobacillus</taxon>
    </lineage>
</organism>
<gene>
    <name evidence="2" type="ORF">WQ57_09205</name>
</gene>
<dbReference type="RefSeq" id="WP_046523461.1">
    <property type="nucleotide sequence ID" value="NZ_LAYY01000008.1"/>
</dbReference>
<protein>
    <recommendedName>
        <fullName evidence="1">NERD domain-containing protein</fullName>
    </recommendedName>
</protein>
<dbReference type="PROSITE" id="PS50965">
    <property type="entry name" value="NERD"/>
    <property type="match status" value="1"/>
</dbReference>
<evidence type="ECO:0000313" key="2">
    <source>
        <dbReference type="EMBL" id="KKK38356.1"/>
    </source>
</evidence>
<dbReference type="InterPro" id="IPR011528">
    <property type="entry name" value="NERD"/>
</dbReference>
<feature type="domain" description="NERD" evidence="1">
    <location>
        <begin position="37"/>
        <end position="149"/>
    </location>
</feature>
<evidence type="ECO:0000313" key="3">
    <source>
        <dbReference type="Proteomes" id="UP000034166"/>
    </source>
</evidence>
<reference evidence="2 3" key="1">
    <citation type="submission" date="2015-04" db="EMBL/GenBank/DDBJ databases">
        <title>Taxonomic description and genome sequence of Bacillus campisalis sp. nov., a novel member of the genus Bacillus isolated from solar saltern.</title>
        <authorList>
            <person name="Mathan Kumar R."/>
            <person name="Kaur G."/>
            <person name="Kumar A."/>
            <person name="Singh N.K."/>
            <person name="Kaur N."/>
            <person name="Kumar N."/>
            <person name="Mayilraj S."/>
        </authorList>
    </citation>
    <scope>NUCLEOTIDE SEQUENCE [LARGE SCALE GENOMIC DNA]</scope>
    <source>
        <strain evidence="2 3">SA2-6</strain>
    </source>
</reference>
<evidence type="ECO:0000259" key="1">
    <source>
        <dbReference type="PROSITE" id="PS50965"/>
    </source>
</evidence>
<proteinExistence type="predicted"/>